<evidence type="ECO:0000313" key="5">
    <source>
        <dbReference type="Proteomes" id="UP001237642"/>
    </source>
</evidence>
<name>A0AAD8MTR5_9APIA</name>
<keyword evidence="3" id="KW-0812">Transmembrane</keyword>
<proteinExistence type="inferred from homology"/>
<keyword evidence="3" id="KW-1133">Transmembrane helix</keyword>
<reference evidence="4" key="1">
    <citation type="submission" date="2023-02" db="EMBL/GenBank/DDBJ databases">
        <title>Genome of toxic invasive species Heracleum sosnowskyi carries increased number of genes despite the absence of recent whole-genome duplications.</title>
        <authorList>
            <person name="Schelkunov M."/>
            <person name="Shtratnikova V."/>
            <person name="Makarenko M."/>
            <person name="Klepikova A."/>
            <person name="Omelchenko D."/>
            <person name="Novikova G."/>
            <person name="Obukhova E."/>
            <person name="Bogdanov V."/>
            <person name="Penin A."/>
            <person name="Logacheva M."/>
        </authorList>
    </citation>
    <scope>NUCLEOTIDE SEQUENCE</scope>
    <source>
        <strain evidence="4">Hsosn_3</strain>
        <tissue evidence="4">Leaf</tissue>
    </source>
</reference>
<comment type="similarity">
    <text evidence="1">Belongs to the short-chain dehydrogenases/reductases (SDR) family.</text>
</comment>
<gene>
    <name evidence="4" type="ORF">POM88_022534</name>
</gene>
<keyword evidence="2" id="KW-0560">Oxidoreductase</keyword>
<dbReference type="GO" id="GO:0016491">
    <property type="term" value="F:oxidoreductase activity"/>
    <property type="evidence" value="ECO:0007669"/>
    <property type="project" value="UniProtKB-KW"/>
</dbReference>
<dbReference type="Proteomes" id="UP001237642">
    <property type="component" value="Unassembled WGS sequence"/>
</dbReference>
<dbReference type="AlphaFoldDB" id="A0AAD8MTR5"/>
<evidence type="ECO:0000256" key="3">
    <source>
        <dbReference type="SAM" id="Phobius"/>
    </source>
</evidence>
<feature type="transmembrane region" description="Helical" evidence="3">
    <location>
        <begin position="15"/>
        <end position="35"/>
    </location>
</feature>
<evidence type="ECO:0000256" key="2">
    <source>
        <dbReference type="ARBA" id="ARBA00023002"/>
    </source>
</evidence>
<accession>A0AAD8MTR5</accession>
<reference evidence="4" key="2">
    <citation type="submission" date="2023-05" db="EMBL/GenBank/DDBJ databases">
        <authorList>
            <person name="Schelkunov M.I."/>
        </authorList>
    </citation>
    <scope>NUCLEOTIDE SEQUENCE</scope>
    <source>
        <strain evidence="4">Hsosn_3</strain>
        <tissue evidence="4">Leaf</tissue>
    </source>
</reference>
<dbReference type="PANTHER" id="PTHR24320:SF227">
    <property type="entry name" value="RETINOL DEHYDROGENASE 11"/>
    <property type="match status" value="1"/>
</dbReference>
<dbReference type="Pfam" id="PF00106">
    <property type="entry name" value="adh_short"/>
    <property type="match status" value="1"/>
</dbReference>
<keyword evidence="3" id="KW-0472">Membrane</keyword>
<organism evidence="4 5">
    <name type="scientific">Heracleum sosnowskyi</name>
    <dbReference type="NCBI Taxonomy" id="360622"/>
    <lineage>
        <taxon>Eukaryota</taxon>
        <taxon>Viridiplantae</taxon>
        <taxon>Streptophyta</taxon>
        <taxon>Embryophyta</taxon>
        <taxon>Tracheophyta</taxon>
        <taxon>Spermatophyta</taxon>
        <taxon>Magnoliopsida</taxon>
        <taxon>eudicotyledons</taxon>
        <taxon>Gunneridae</taxon>
        <taxon>Pentapetalae</taxon>
        <taxon>asterids</taxon>
        <taxon>campanulids</taxon>
        <taxon>Apiales</taxon>
        <taxon>Apiaceae</taxon>
        <taxon>Apioideae</taxon>
        <taxon>apioid superclade</taxon>
        <taxon>Tordylieae</taxon>
        <taxon>Tordyliinae</taxon>
        <taxon>Heracleum</taxon>
    </lineage>
</organism>
<dbReference type="PANTHER" id="PTHR24320">
    <property type="entry name" value="RETINOL DEHYDROGENASE"/>
    <property type="match status" value="1"/>
</dbReference>
<dbReference type="SUPFAM" id="SSF51735">
    <property type="entry name" value="NAD(P)-binding Rossmann-fold domains"/>
    <property type="match status" value="1"/>
</dbReference>
<keyword evidence="5" id="KW-1185">Reference proteome</keyword>
<comment type="caution">
    <text evidence="4">The sequence shown here is derived from an EMBL/GenBank/DDBJ whole genome shotgun (WGS) entry which is preliminary data.</text>
</comment>
<protein>
    <submittedName>
        <fullName evidence="4">Rossmann-fold NAD(P)-binding domain-containing protein</fullName>
    </submittedName>
</protein>
<dbReference type="InterPro" id="IPR036291">
    <property type="entry name" value="NAD(P)-bd_dom_sf"/>
</dbReference>
<evidence type="ECO:0000256" key="1">
    <source>
        <dbReference type="ARBA" id="ARBA00006484"/>
    </source>
</evidence>
<dbReference type="PRINTS" id="PR00081">
    <property type="entry name" value="GDHRDH"/>
</dbReference>
<dbReference type="Gene3D" id="3.40.50.720">
    <property type="entry name" value="NAD(P)-binding Rossmann-like Domain"/>
    <property type="match status" value="1"/>
</dbReference>
<sequence>MALIEVLHFVWSVEFWRMGVCWTLSLIMAYARLLAQRFFSRQSKSYARCSTMVDTMKNSAAKKPVCVITGATSGLGAAAAAELARNGFCVVLAGRSSHLLSKTISEIRLQNKAADLKAFHLDLSSFGSILKFKAALQQWLLDSDFHCSIQILINNAGILATSYRCTSEGYDQMMGTNYIGAFTLTKVLQPLLENSPIPSRIVNVSSFTHWNVSGIRVDKETVSGMSFSKLKCYPYSHIYEYSKLFLLLFSYELHRQFLIMQKPHQISVIAVDPGVVKTNIMQEIPSCLSETAFLVLRVLGLLQSPEVGVSSIVDAALSPPEVTGSYYFGGSGRTLKSSKLSYDKNLAKELWKTSCELFLDAERKF</sequence>
<evidence type="ECO:0000313" key="4">
    <source>
        <dbReference type="EMBL" id="KAK1384799.1"/>
    </source>
</evidence>
<dbReference type="InterPro" id="IPR002347">
    <property type="entry name" value="SDR_fam"/>
</dbReference>
<dbReference type="EMBL" id="JAUIZM010000005">
    <property type="protein sequence ID" value="KAK1384799.1"/>
    <property type="molecule type" value="Genomic_DNA"/>
</dbReference>